<accession>A0A2M9C4P4</accession>
<evidence type="ECO:0000313" key="2">
    <source>
        <dbReference type="EMBL" id="PJJ65437.1"/>
    </source>
</evidence>
<dbReference type="Proteomes" id="UP000230161">
    <property type="component" value="Unassembled WGS sequence"/>
</dbReference>
<keyword evidence="3" id="KW-1185">Reference proteome</keyword>
<keyword evidence="1" id="KW-0732">Signal</keyword>
<protein>
    <submittedName>
        <fullName evidence="2">Uncharacterized protein</fullName>
    </submittedName>
</protein>
<evidence type="ECO:0000313" key="3">
    <source>
        <dbReference type="Proteomes" id="UP000230161"/>
    </source>
</evidence>
<organism evidence="2 3">
    <name type="scientific">Compostimonas suwonensis</name>
    <dbReference type="NCBI Taxonomy" id="1048394"/>
    <lineage>
        <taxon>Bacteria</taxon>
        <taxon>Bacillati</taxon>
        <taxon>Actinomycetota</taxon>
        <taxon>Actinomycetes</taxon>
        <taxon>Micrococcales</taxon>
        <taxon>Microbacteriaceae</taxon>
        <taxon>Compostimonas</taxon>
    </lineage>
</organism>
<dbReference type="AlphaFoldDB" id="A0A2M9C4P4"/>
<gene>
    <name evidence="2" type="ORF">CLV54_0470</name>
</gene>
<sequence length="421" mass="41266">MKWKIPAATAAAFALVVVAAPAAHAAATDCTTELSNTTVGELTVPAGETCVLGAVTVEGSITVGEDAWLDATDAVIEGDVIGTDAYGILIDGTSVAGDVVSYSAGTRNGFLYLYDLAVGGSVEAGGIDVEISDSAISGGLSTLAANYVTVLRTTVGTDAEIADSDYGVDVSGAIITGSLSVTGSSRDVLIGATADGAPAQWGNTVGGDVTLAGNSGNLRLAGSTVGGTITLDANTPAAGFGSGNSAAAVVGDFTGTPAAPAADGDQSVAVIVPAPRPGELSWSLEGTGSLVDLGIAQEQGDHFSATGSLVPVRVTDTRIDAPSWSVSAQLSDFVAGDQTVSGKYLGWTPVLLENDGGAVAGAAIASGFTQGDGLSVARTLGSADAGHVRGSAVLGAELDLKLPLSVGQGTYNATLTLTGLS</sequence>
<reference evidence="2 3" key="1">
    <citation type="submission" date="2017-11" db="EMBL/GenBank/DDBJ databases">
        <title>Genomic Encyclopedia of Archaeal and Bacterial Type Strains, Phase II (KMG-II): From Individual Species to Whole Genera.</title>
        <authorList>
            <person name="Goeker M."/>
        </authorList>
    </citation>
    <scope>NUCLEOTIDE SEQUENCE [LARGE SCALE GENOMIC DNA]</scope>
    <source>
        <strain evidence="2 3">DSM 25625</strain>
    </source>
</reference>
<feature type="chain" id="PRO_5014961348" evidence="1">
    <location>
        <begin position="26"/>
        <end position="421"/>
    </location>
</feature>
<proteinExistence type="predicted"/>
<dbReference type="OrthoDB" id="9804511at2"/>
<feature type="signal peptide" evidence="1">
    <location>
        <begin position="1"/>
        <end position="25"/>
    </location>
</feature>
<name>A0A2M9C4P4_9MICO</name>
<dbReference type="RefSeq" id="WP_100343336.1">
    <property type="nucleotide sequence ID" value="NZ_PGFB01000001.1"/>
</dbReference>
<comment type="caution">
    <text evidence="2">The sequence shown here is derived from an EMBL/GenBank/DDBJ whole genome shotgun (WGS) entry which is preliminary data.</text>
</comment>
<dbReference type="EMBL" id="PGFB01000001">
    <property type="protein sequence ID" value="PJJ65437.1"/>
    <property type="molecule type" value="Genomic_DNA"/>
</dbReference>
<evidence type="ECO:0000256" key="1">
    <source>
        <dbReference type="SAM" id="SignalP"/>
    </source>
</evidence>